<reference evidence="1" key="1">
    <citation type="submission" date="2018-06" db="EMBL/GenBank/DDBJ databases">
        <authorList>
            <person name="Zhirakovskaya E."/>
        </authorList>
    </citation>
    <scope>NUCLEOTIDE SEQUENCE</scope>
</reference>
<proteinExistence type="predicted"/>
<dbReference type="GO" id="GO:0015074">
    <property type="term" value="P:DNA integration"/>
    <property type="evidence" value="ECO:0007669"/>
    <property type="project" value="InterPro"/>
</dbReference>
<protein>
    <submittedName>
        <fullName evidence="1">Uncharacterized protein</fullName>
    </submittedName>
</protein>
<evidence type="ECO:0000313" key="1">
    <source>
        <dbReference type="EMBL" id="VAX20980.1"/>
    </source>
</evidence>
<gene>
    <name evidence="1" type="ORF">MNBD_IGNAVI01-1620</name>
</gene>
<name>A0A3B1CE88_9ZZZZ</name>
<dbReference type="EMBL" id="UOGD01000183">
    <property type="protein sequence ID" value="VAX20980.1"/>
    <property type="molecule type" value="Genomic_DNA"/>
</dbReference>
<accession>A0A3B1CE88</accession>
<dbReference type="AlphaFoldDB" id="A0A3B1CE88"/>
<feature type="non-terminal residue" evidence="1">
    <location>
        <position position="1"/>
    </location>
</feature>
<organism evidence="1">
    <name type="scientific">hydrothermal vent metagenome</name>
    <dbReference type="NCBI Taxonomy" id="652676"/>
    <lineage>
        <taxon>unclassified sequences</taxon>
        <taxon>metagenomes</taxon>
        <taxon>ecological metagenomes</taxon>
    </lineage>
</organism>
<sequence>DAKEKINRYIEKYNYSRLHSSLFYLTPNDFLENKIDEKLKIREMKLKNASEIRSKYWKDSKPSEVEVTTVLN</sequence>